<feature type="transmembrane region" description="Helical" evidence="6">
    <location>
        <begin position="43"/>
        <end position="63"/>
    </location>
</feature>
<dbReference type="RefSeq" id="WP_228073793.1">
    <property type="nucleotide sequence ID" value="NZ_CP061205.1"/>
</dbReference>
<feature type="transmembrane region" description="Helical" evidence="6">
    <location>
        <begin position="177"/>
        <end position="197"/>
    </location>
</feature>
<dbReference type="NCBIfam" id="NF037979">
    <property type="entry name" value="Na_transp"/>
    <property type="match status" value="1"/>
</dbReference>
<dbReference type="PANTHER" id="PTHR42948:SF1">
    <property type="entry name" value="TRANSPORTER"/>
    <property type="match status" value="1"/>
</dbReference>
<feature type="transmembrane region" description="Helical" evidence="6">
    <location>
        <begin position="94"/>
        <end position="113"/>
    </location>
</feature>
<keyword evidence="8" id="KW-1185">Reference proteome</keyword>
<comment type="subcellular location">
    <subcellularLocation>
        <location evidence="1">Membrane</location>
        <topology evidence="1">Multi-pass membrane protein</topology>
    </subcellularLocation>
</comment>
<feature type="transmembrane region" description="Helical" evidence="6">
    <location>
        <begin position="429"/>
        <end position="448"/>
    </location>
</feature>
<feature type="transmembrane region" description="Helical" evidence="6">
    <location>
        <begin position="304"/>
        <end position="327"/>
    </location>
</feature>
<proteinExistence type="predicted"/>
<evidence type="ECO:0000256" key="4">
    <source>
        <dbReference type="ARBA" id="ARBA00022989"/>
    </source>
</evidence>
<name>A0ABV7D019_9PROT</name>
<dbReference type="CDD" id="cd10336">
    <property type="entry name" value="SLC6sbd_Tyt1-Like"/>
    <property type="match status" value="1"/>
</dbReference>
<organism evidence="7 8">
    <name type="scientific">Kordiimonas pumila</name>
    <dbReference type="NCBI Taxonomy" id="2161677"/>
    <lineage>
        <taxon>Bacteria</taxon>
        <taxon>Pseudomonadati</taxon>
        <taxon>Pseudomonadota</taxon>
        <taxon>Alphaproteobacteria</taxon>
        <taxon>Kordiimonadales</taxon>
        <taxon>Kordiimonadaceae</taxon>
        <taxon>Kordiimonas</taxon>
    </lineage>
</organism>
<evidence type="ECO:0000313" key="7">
    <source>
        <dbReference type="EMBL" id="MFC3050349.1"/>
    </source>
</evidence>
<evidence type="ECO:0000256" key="6">
    <source>
        <dbReference type="SAM" id="Phobius"/>
    </source>
</evidence>
<dbReference type="Pfam" id="PF00209">
    <property type="entry name" value="SNF"/>
    <property type="match status" value="2"/>
</dbReference>
<dbReference type="SUPFAM" id="SSF161070">
    <property type="entry name" value="SNF-like"/>
    <property type="match status" value="1"/>
</dbReference>
<evidence type="ECO:0000256" key="1">
    <source>
        <dbReference type="ARBA" id="ARBA00004141"/>
    </source>
</evidence>
<dbReference type="PROSITE" id="PS50267">
    <property type="entry name" value="NA_NEUROTRAN_SYMP_3"/>
    <property type="match status" value="1"/>
</dbReference>
<dbReference type="PRINTS" id="PR00176">
    <property type="entry name" value="NANEUSMPORT"/>
</dbReference>
<feature type="transmembrane region" description="Helical" evidence="6">
    <location>
        <begin position="217"/>
        <end position="237"/>
    </location>
</feature>
<dbReference type="Proteomes" id="UP001595444">
    <property type="component" value="Unassembled WGS sequence"/>
</dbReference>
<keyword evidence="4 6" id="KW-1133">Transmembrane helix</keyword>
<keyword evidence="3 6" id="KW-0812">Transmembrane</keyword>
<evidence type="ECO:0000313" key="8">
    <source>
        <dbReference type="Proteomes" id="UP001595444"/>
    </source>
</evidence>
<evidence type="ECO:0000256" key="2">
    <source>
        <dbReference type="ARBA" id="ARBA00022448"/>
    </source>
</evidence>
<dbReference type="InterPro" id="IPR000175">
    <property type="entry name" value="Na/ntran_symport"/>
</dbReference>
<evidence type="ECO:0000256" key="5">
    <source>
        <dbReference type="ARBA" id="ARBA00023136"/>
    </source>
</evidence>
<accession>A0ABV7D019</accession>
<dbReference type="PANTHER" id="PTHR42948">
    <property type="entry name" value="TRANSPORTER"/>
    <property type="match status" value="1"/>
</dbReference>
<reference evidence="8" key="1">
    <citation type="journal article" date="2019" name="Int. J. Syst. Evol. Microbiol.">
        <title>The Global Catalogue of Microorganisms (GCM) 10K type strain sequencing project: providing services to taxonomists for standard genome sequencing and annotation.</title>
        <authorList>
            <consortium name="The Broad Institute Genomics Platform"/>
            <consortium name="The Broad Institute Genome Sequencing Center for Infectious Disease"/>
            <person name="Wu L."/>
            <person name="Ma J."/>
        </authorList>
    </citation>
    <scope>NUCLEOTIDE SEQUENCE [LARGE SCALE GENOMIC DNA]</scope>
    <source>
        <strain evidence="8">KCTC 62164</strain>
    </source>
</reference>
<feature type="transmembrane region" description="Helical" evidence="6">
    <location>
        <begin position="348"/>
        <end position="371"/>
    </location>
</feature>
<sequence>MAAAKEHSNWSSKWTFIMAAVGSAVGLGNIWRFPYEAGQGGGGAFVLMYLGFVFLIGTPVLVAELSLGRRGQLSPIGSMLKIAKEEGRSSAWQLVGWSGVLGSFIVLSFYSVIGGWTLSYIIQSIIGAFDGITAEAAGALFGTMLASPVTMILWHAGFISLTMFIVAKGVEGGLEKAVTILMPALFILLIALVIYAAVAGDFAQAVSFLFKPDFSKVTFSVALEALGQSFFSLSLGLGSMMTYGSYLKKDTSVGKSAVIIASADTAVALLAGLAIFPLVFAYNLDLSSGPGLIFVTLPIAFGQMHFGVIFGALFFALLVIAAITSSISLLEPSVSYLQEKTGYTRKKAALSIGFGTFMLGILTVFSFNLLADFTFAGMTLFDLFDFLTNNLMMPLAGMFMALFMGWFILRKNLLEELAMTEKWFKLWYFLVRFVCPLAIGAVFVFLLYEKFVA</sequence>
<feature type="transmembrane region" description="Helical" evidence="6">
    <location>
        <begin position="14"/>
        <end position="31"/>
    </location>
</feature>
<feature type="transmembrane region" description="Helical" evidence="6">
    <location>
        <begin position="391"/>
        <end position="409"/>
    </location>
</feature>
<feature type="transmembrane region" description="Helical" evidence="6">
    <location>
        <begin position="258"/>
        <end position="284"/>
    </location>
</feature>
<gene>
    <name evidence="7" type="ORF">ACFOKA_00370</name>
</gene>
<dbReference type="EMBL" id="JBHRSL010000001">
    <property type="protein sequence ID" value="MFC3050349.1"/>
    <property type="molecule type" value="Genomic_DNA"/>
</dbReference>
<comment type="caution">
    <text evidence="7">The sequence shown here is derived from an EMBL/GenBank/DDBJ whole genome shotgun (WGS) entry which is preliminary data.</text>
</comment>
<protein>
    <submittedName>
        <fullName evidence="7">Sodium-dependent transporter</fullName>
    </submittedName>
</protein>
<dbReference type="InterPro" id="IPR047218">
    <property type="entry name" value="YocR/YhdH-like"/>
</dbReference>
<dbReference type="InterPro" id="IPR037272">
    <property type="entry name" value="SNS_sf"/>
</dbReference>
<keyword evidence="2" id="KW-0813">Transport</keyword>
<keyword evidence="5 6" id="KW-0472">Membrane</keyword>
<evidence type="ECO:0000256" key="3">
    <source>
        <dbReference type="ARBA" id="ARBA00022692"/>
    </source>
</evidence>